<comment type="similarity">
    <text evidence="2 7">Belongs to the ExbD/TolR family.</text>
</comment>
<dbReference type="Pfam" id="PF02472">
    <property type="entry name" value="ExbD"/>
    <property type="match status" value="1"/>
</dbReference>
<dbReference type="OrthoDB" id="9793581at2"/>
<keyword evidence="4 7" id="KW-0812">Transmembrane</keyword>
<evidence type="ECO:0000313" key="9">
    <source>
        <dbReference type="Proteomes" id="UP000007486"/>
    </source>
</evidence>
<gene>
    <name evidence="8" type="ordered locus">Bacsa_2791</name>
</gene>
<reference evidence="8 9" key="1">
    <citation type="journal article" date="2011" name="Stand. Genomic Sci.">
        <title>Complete genome sequence of Bacteroides salanitronis type strain (BL78).</title>
        <authorList>
            <person name="Gronow S."/>
            <person name="Held B."/>
            <person name="Lucas S."/>
            <person name="Lapidus A."/>
            <person name="Del Rio T.G."/>
            <person name="Nolan M."/>
            <person name="Tice H."/>
            <person name="Deshpande S."/>
            <person name="Cheng J.F."/>
            <person name="Pitluck S."/>
            <person name="Liolios K."/>
            <person name="Pagani I."/>
            <person name="Ivanova N."/>
            <person name="Mavromatis K."/>
            <person name="Pati A."/>
            <person name="Tapia R."/>
            <person name="Han C."/>
            <person name="Goodwin L."/>
            <person name="Chen A."/>
            <person name="Palaniappan K."/>
            <person name="Land M."/>
            <person name="Hauser L."/>
            <person name="Chang Y.J."/>
            <person name="Jeffries C.D."/>
            <person name="Brambilla E.M."/>
            <person name="Rohde M."/>
            <person name="Goker M."/>
            <person name="Detter J.C."/>
            <person name="Woyke T."/>
            <person name="Bristow J."/>
            <person name="Markowitz V."/>
            <person name="Hugenholtz P."/>
            <person name="Kyrpides N.C."/>
            <person name="Klenk H.P."/>
            <person name="Eisen J.A."/>
        </authorList>
    </citation>
    <scope>NUCLEOTIDE SEQUENCE [LARGE SCALE GENOMIC DNA]</scope>
    <source>
        <strain evidence="8 9">DSM 18170</strain>
    </source>
</reference>
<dbReference type="GO" id="GO:0005886">
    <property type="term" value="C:plasma membrane"/>
    <property type="evidence" value="ECO:0007669"/>
    <property type="project" value="UniProtKB-SubCell"/>
</dbReference>
<evidence type="ECO:0000256" key="4">
    <source>
        <dbReference type="ARBA" id="ARBA00022692"/>
    </source>
</evidence>
<evidence type="ECO:0000256" key="2">
    <source>
        <dbReference type="ARBA" id="ARBA00005811"/>
    </source>
</evidence>
<evidence type="ECO:0000256" key="7">
    <source>
        <dbReference type="RuleBase" id="RU003879"/>
    </source>
</evidence>
<keyword evidence="6" id="KW-0472">Membrane</keyword>
<dbReference type="eggNOG" id="COG0848">
    <property type="taxonomic scope" value="Bacteria"/>
</dbReference>
<keyword evidence="5" id="KW-1133">Transmembrane helix</keyword>
<dbReference type="AlphaFoldDB" id="F0R0V1"/>
<evidence type="ECO:0000256" key="1">
    <source>
        <dbReference type="ARBA" id="ARBA00004162"/>
    </source>
</evidence>
<dbReference type="GO" id="GO:0022857">
    <property type="term" value="F:transmembrane transporter activity"/>
    <property type="evidence" value="ECO:0007669"/>
    <property type="project" value="InterPro"/>
</dbReference>
<dbReference type="RefSeq" id="WP_013618697.1">
    <property type="nucleotide sequence ID" value="NC_015164.1"/>
</dbReference>
<proteinExistence type="inferred from homology"/>
<sequence length="138" mass="15771">MALKRRQKISPSFSMSSMTDLIFLLLIFFMITSTMVSPNAIKVLLPQGSEQTSAKPMVRVIIDKDLNYYGAFGNDDEMPLSLDEVPSFLQECAAREPEMYVALYADESIPYREIVRVLNIANENHYKMVLATRRPDKE</sequence>
<keyword evidence="9" id="KW-1185">Reference proteome</keyword>
<keyword evidence="7" id="KW-0653">Protein transport</keyword>
<dbReference type="EMBL" id="CP002530">
    <property type="protein sequence ID" value="ADY37324.1"/>
    <property type="molecule type" value="Genomic_DNA"/>
</dbReference>
<evidence type="ECO:0000256" key="5">
    <source>
        <dbReference type="ARBA" id="ARBA00022989"/>
    </source>
</evidence>
<accession>F0R0V1</accession>
<dbReference type="Gene3D" id="3.30.420.270">
    <property type="match status" value="1"/>
</dbReference>
<comment type="subcellular location">
    <subcellularLocation>
        <location evidence="1">Cell membrane</location>
        <topology evidence="1">Single-pass membrane protein</topology>
    </subcellularLocation>
    <subcellularLocation>
        <location evidence="7">Cell membrane</location>
        <topology evidence="7">Single-pass type II membrane protein</topology>
    </subcellularLocation>
</comment>
<evidence type="ECO:0000313" key="8">
    <source>
        <dbReference type="EMBL" id="ADY37324.1"/>
    </source>
</evidence>
<protein>
    <submittedName>
        <fullName evidence="8">Biopolymer transport protein ExbD/TolR</fullName>
    </submittedName>
</protein>
<dbReference type="PANTHER" id="PTHR30558">
    <property type="entry name" value="EXBD MEMBRANE COMPONENT OF PMF-DRIVEN MACROMOLECULE IMPORT SYSTEM"/>
    <property type="match status" value="1"/>
</dbReference>
<dbReference type="STRING" id="667015.Bacsa_2791"/>
<keyword evidence="3" id="KW-1003">Cell membrane</keyword>
<keyword evidence="7" id="KW-0813">Transport</keyword>
<organism evidence="8 9">
    <name type="scientific">Phocaeicola salanitronis (strain DSM 18170 / JCM 13657 / CCUG 60908 / BL78)</name>
    <name type="common">Bacteroides salanitronis</name>
    <dbReference type="NCBI Taxonomy" id="667015"/>
    <lineage>
        <taxon>Bacteria</taxon>
        <taxon>Pseudomonadati</taxon>
        <taxon>Bacteroidota</taxon>
        <taxon>Bacteroidia</taxon>
        <taxon>Bacteroidales</taxon>
        <taxon>Bacteroidaceae</taxon>
        <taxon>Phocaeicola</taxon>
    </lineage>
</organism>
<dbReference type="InterPro" id="IPR003400">
    <property type="entry name" value="ExbD"/>
</dbReference>
<dbReference type="Proteomes" id="UP000007486">
    <property type="component" value="Chromosome"/>
</dbReference>
<evidence type="ECO:0000256" key="6">
    <source>
        <dbReference type="ARBA" id="ARBA00023136"/>
    </source>
</evidence>
<name>F0R0V1_PHOSB</name>
<dbReference type="GO" id="GO:0015031">
    <property type="term" value="P:protein transport"/>
    <property type="evidence" value="ECO:0007669"/>
    <property type="project" value="UniProtKB-KW"/>
</dbReference>
<dbReference type="HOGENOM" id="CLU_085305_3_4_10"/>
<dbReference type="KEGG" id="bsa:Bacsa_2791"/>
<dbReference type="PANTHER" id="PTHR30558:SF7">
    <property type="entry name" value="TOL-PAL SYSTEM PROTEIN TOLR"/>
    <property type="match status" value="1"/>
</dbReference>
<evidence type="ECO:0000256" key="3">
    <source>
        <dbReference type="ARBA" id="ARBA00022475"/>
    </source>
</evidence>